<feature type="coiled-coil region" evidence="2">
    <location>
        <begin position="195"/>
        <end position="242"/>
    </location>
</feature>
<dbReference type="Proteomes" id="UP000030672">
    <property type="component" value="Unassembled WGS sequence"/>
</dbReference>
<gene>
    <name evidence="5" type="ORF">M437DRAFT_62704</name>
</gene>
<proteinExistence type="predicted"/>
<evidence type="ECO:0000259" key="4">
    <source>
        <dbReference type="PROSITE" id="PS50103"/>
    </source>
</evidence>
<accession>A0A074W133</accession>
<protein>
    <recommendedName>
        <fullName evidence="4">C3H1-type domain-containing protein</fullName>
    </recommendedName>
</protein>
<sequence>MHQRSGMFNDWYQLDSLQWLQEARACGTCPVEGRGRVVGRHGVLILIPTHTTDDEDLQRTINITWRRAVTRRDSTRSSLSNKNVTSPKGDVTPFCAQTPSSSTGSTIIGSQIAPPVAPKDFRVPLTCFFWYHTGSCKKPDNKCLYAHYHTGTVAEPPISINGKAMGGTRAKNMLGNISQREEELSIRSTEIHDGEQRLIAARANLEERLNALAAREKHIQQREEAIQQREDTVQQREQTIQQREQTLQQRTQAIQQREHNNHSREQAFAVFEEAMLRQLEASYTNITSTVSQMRRAVSNAQNILTNRRHQVLYHENFSNSLQGTFGQGRYGGSIAIDGAIGALGGLDQMLLQGEINLHAQIHNAIKRQ</sequence>
<reference evidence="5 6" key="1">
    <citation type="journal article" date="2014" name="BMC Genomics">
        <title>Genome sequencing of four Aureobasidium pullulans varieties: biotechnological potential, stress tolerance, and description of new species.</title>
        <authorList>
            <person name="Gostin Ar C."/>
            <person name="Ohm R.A."/>
            <person name="Kogej T."/>
            <person name="Sonjak S."/>
            <person name="Turk M."/>
            <person name="Zajc J."/>
            <person name="Zalar P."/>
            <person name="Grube M."/>
            <person name="Sun H."/>
            <person name="Han J."/>
            <person name="Sharma A."/>
            <person name="Chiniquy J."/>
            <person name="Ngan C.Y."/>
            <person name="Lipzen A."/>
            <person name="Barry K."/>
            <person name="Grigoriev I.V."/>
            <person name="Gunde-Cimerman N."/>
        </authorList>
    </citation>
    <scope>NUCLEOTIDE SEQUENCE [LARGE SCALE GENOMIC DNA]</scope>
    <source>
        <strain evidence="5 6">CBS 110374</strain>
    </source>
</reference>
<dbReference type="HOGENOM" id="CLU_752241_0_0_1"/>
<name>A0A074W133_AURM1</name>
<dbReference type="AlphaFoldDB" id="A0A074W133"/>
<dbReference type="GO" id="GO:0008270">
    <property type="term" value="F:zinc ion binding"/>
    <property type="evidence" value="ECO:0007669"/>
    <property type="project" value="UniProtKB-KW"/>
</dbReference>
<evidence type="ECO:0000256" key="1">
    <source>
        <dbReference type="PROSITE-ProRule" id="PRU00723"/>
    </source>
</evidence>
<dbReference type="EMBL" id="KL584825">
    <property type="protein sequence ID" value="KEQ66508.1"/>
    <property type="molecule type" value="Genomic_DNA"/>
</dbReference>
<dbReference type="InterPro" id="IPR000571">
    <property type="entry name" value="Znf_CCCH"/>
</dbReference>
<dbReference type="RefSeq" id="XP_040883531.1">
    <property type="nucleotide sequence ID" value="XM_041024135.1"/>
</dbReference>
<feature type="region of interest" description="Disordered" evidence="3">
    <location>
        <begin position="72"/>
        <end position="93"/>
    </location>
</feature>
<keyword evidence="1" id="KW-0862">Zinc</keyword>
<keyword evidence="6" id="KW-1185">Reference proteome</keyword>
<evidence type="ECO:0000256" key="2">
    <source>
        <dbReference type="SAM" id="Coils"/>
    </source>
</evidence>
<keyword evidence="1" id="KW-0479">Metal-binding</keyword>
<evidence type="ECO:0000313" key="6">
    <source>
        <dbReference type="Proteomes" id="UP000030672"/>
    </source>
</evidence>
<evidence type="ECO:0000313" key="5">
    <source>
        <dbReference type="EMBL" id="KEQ66508.1"/>
    </source>
</evidence>
<feature type="domain" description="C3H1-type" evidence="4">
    <location>
        <begin position="126"/>
        <end position="150"/>
    </location>
</feature>
<dbReference type="PROSITE" id="PS50103">
    <property type="entry name" value="ZF_C3H1"/>
    <property type="match status" value="1"/>
</dbReference>
<keyword evidence="1" id="KW-0863">Zinc-finger</keyword>
<feature type="zinc finger region" description="C3H1-type" evidence="1">
    <location>
        <begin position="126"/>
        <end position="150"/>
    </location>
</feature>
<dbReference type="GeneID" id="63917508"/>
<evidence type="ECO:0000256" key="3">
    <source>
        <dbReference type="SAM" id="MobiDB-lite"/>
    </source>
</evidence>
<keyword evidence="2" id="KW-0175">Coiled coil</keyword>
<feature type="compositionally biased region" description="Polar residues" evidence="3">
    <location>
        <begin position="76"/>
        <end position="86"/>
    </location>
</feature>
<organism evidence="5 6">
    <name type="scientific">Aureobasidium melanogenum (strain CBS 110374)</name>
    <name type="common">Aureobasidium pullulans var. melanogenum</name>
    <dbReference type="NCBI Taxonomy" id="1043003"/>
    <lineage>
        <taxon>Eukaryota</taxon>
        <taxon>Fungi</taxon>
        <taxon>Dikarya</taxon>
        <taxon>Ascomycota</taxon>
        <taxon>Pezizomycotina</taxon>
        <taxon>Dothideomycetes</taxon>
        <taxon>Dothideomycetidae</taxon>
        <taxon>Dothideales</taxon>
        <taxon>Saccotheciaceae</taxon>
        <taxon>Aureobasidium</taxon>
    </lineage>
</organism>